<keyword evidence="2" id="KW-0732">Signal</keyword>
<dbReference type="PANTHER" id="PTHR22576:SF37">
    <property type="entry name" value="MUCOSA-ASSOCIATED LYMPHOID TISSUE LYMPHOMA TRANSLOCATION PROTEIN 1"/>
    <property type="match status" value="1"/>
</dbReference>
<dbReference type="InterPro" id="IPR001309">
    <property type="entry name" value="Pept_C14_p20"/>
</dbReference>
<comment type="caution">
    <text evidence="4">The sequence shown here is derived from an EMBL/GenBank/DDBJ whole genome shotgun (WGS) entry which is preliminary data.</text>
</comment>
<dbReference type="InterPro" id="IPR029030">
    <property type="entry name" value="Caspase-like_dom_sf"/>
</dbReference>
<dbReference type="EMBL" id="BSYI01000006">
    <property type="protein sequence ID" value="GMG81853.1"/>
    <property type="molecule type" value="Genomic_DNA"/>
</dbReference>
<proteinExistence type="predicted"/>
<dbReference type="PANTHER" id="PTHR22576">
    <property type="entry name" value="MUCOSA ASSOCIATED LYMPHOID TISSUE LYMPHOMA TRANSLOCATION PROTEIN 1/PARACASPASE"/>
    <property type="match status" value="1"/>
</dbReference>
<dbReference type="PROSITE" id="PS50208">
    <property type="entry name" value="CASPASE_P20"/>
    <property type="match status" value="1"/>
</dbReference>
<feature type="compositionally biased region" description="Low complexity" evidence="1">
    <location>
        <begin position="354"/>
        <end position="370"/>
    </location>
</feature>
<dbReference type="InterPro" id="IPR011600">
    <property type="entry name" value="Pept_C14_caspase"/>
</dbReference>
<feature type="region of interest" description="Disordered" evidence="1">
    <location>
        <begin position="380"/>
        <end position="399"/>
    </location>
</feature>
<reference evidence="4 5" key="1">
    <citation type="submission" date="2023-04" db="EMBL/GenBank/DDBJ databases">
        <title>Marinoamorphus aggregata gen. nov., sp. Nov., isolate from tissue of brittle star Ophioplocus japonicus.</title>
        <authorList>
            <person name="Kawano K."/>
            <person name="Sawayama S."/>
            <person name="Nakagawa S."/>
        </authorList>
    </citation>
    <scope>NUCLEOTIDE SEQUENCE [LARGE SCALE GENOMIC DNA]</scope>
    <source>
        <strain evidence="4 5">NKW23</strain>
    </source>
</reference>
<accession>A0ABQ6LKU0</accession>
<dbReference type="Pfam" id="PF00656">
    <property type="entry name" value="Peptidase_C14"/>
    <property type="match status" value="1"/>
</dbReference>
<evidence type="ECO:0000256" key="2">
    <source>
        <dbReference type="SAM" id="SignalP"/>
    </source>
</evidence>
<dbReference type="RefSeq" id="WP_352231053.1">
    <property type="nucleotide sequence ID" value="NZ_BSYI01000006.1"/>
</dbReference>
<feature type="chain" id="PRO_5047520151" description="Caspase family p20 domain-containing protein" evidence="2">
    <location>
        <begin position="22"/>
        <end position="572"/>
    </location>
</feature>
<dbReference type="Gene3D" id="3.40.50.1460">
    <property type="match status" value="1"/>
</dbReference>
<feature type="compositionally biased region" description="Low complexity" evidence="1">
    <location>
        <begin position="321"/>
        <end position="338"/>
    </location>
</feature>
<evidence type="ECO:0000313" key="5">
    <source>
        <dbReference type="Proteomes" id="UP001239909"/>
    </source>
</evidence>
<feature type="signal peptide" evidence="2">
    <location>
        <begin position="1"/>
        <end position="21"/>
    </location>
</feature>
<evidence type="ECO:0000313" key="4">
    <source>
        <dbReference type="EMBL" id="GMG81853.1"/>
    </source>
</evidence>
<gene>
    <name evidence="4" type="ORF">LNKW23_10660</name>
</gene>
<feature type="region of interest" description="Disordered" evidence="1">
    <location>
        <begin position="315"/>
        <end position="370"/>
    </location>
</feature>
<organism evidence="4 5">
    <name type="scientific">Paralimibaculum aggregatum</name>
    <dbReference type="NCBI Taxonomy" id="3036245"/>
    <lineage>
        <taxon>Bacteria</taxon>
        <taxon>Pseudomonadati</taxon>
        <taxon>Pseudomonadota</taxon>
        <taxon>Alphaproteobacteria</taxon>
        <taxon>Rhodobacterales</taxon>
        <taxon>Paracoccaceae</taxon>
        <taxon>Paralimibaculum</taxon>
    </lineage>
</organism>
<name>A0ABQ6LKU0_9RHOB</name>
<sequence length="572" mass="60887">MFRIVFGLALGLLLAAQAAIASERVALVIGNSDYAHAPRLENPVNDAADIAAALKAAGFEVETLIDLEYDETRHALTSFGDRAEKAEVAVIYFAGHGIEIDRQNYLLPVDAAMKDARDVSFQAMPLDLLQRAAEPAGRMSLVIVDACRNNPFAKQLETGTRSISRGLSMVVPRGKNRLVAFAAKEGTIAEDGEGRNSPYAAALKQTLVEPGLEIGKLFRKVRDDVMLRTKGRQEPAYYGSLTSEDFYFVASAGSGGPAPKPADDPEAMAEIAFWLSIADSEDPRDFAEYLDKYPEGQYASVAARRLTLLLRTPVKPDPKEAVPAPVAGNPAPVEGGAVEPVAMGQPKEGTAGGAFLPRPAPAAQAAAPPAAAPSALLPRIAPGVQAPPGPDQIPAAVDGPAVGELDSSHPEFPCVVVALAGPNGAAPAQGCVRPVPVSYDDLRRFIDEAGRRDRGIRAAADSVERGFGGVAEGVSHWLATRYAAWLGERLDLPLCIARVDAMEAGARHAADRFEPATFRELSGDVCRRYENYVANLVVEIGTDGSETRRCINEFTPLKGQVFRLMRSADACR</sequence>
<evidence type="ECO:0000256" key="1">
    <source>
        <dbReference type="SAM" id="MobiDB-lite"/>
    </source>
</evidence>
<dbReference type="Proteomes" id="UP001239909">
    <property type="component" value="Unassembled WGS sequence"/>
</dbReference>
<dbReference type="InterPro" id="IPR052039">
    <property type="entry name" value="Caspase-related_regulators"/>
</dbReference>
<keyword evidence="5" id="KW-1185">Reference proteome</keyword>
<evidence type="ECO:0000259" key="3">
    <source>
        <dbReference type="PROSITE" id="PS50208"/>
    </source>
</evidence>
<protein>
    <recommendedName>
        <fullName evidence="3">Caspase family p20 domain-containing protein</fullName>
    </recommendedName>
</protein>
<dbReference type="SUPFAM" id="SSF52129">
    <property type="entry name" value="Caspase-like"/>
    <property type="match status" value="1"/>
</dbReference>
<feature type="domain" description="Caspase family p20" evidence="3">
    <location>
        <begin position="22"/>
        <end position="151"/>
    </location>
</feature>